<dbReference type="AlphaFoldDB" id="A0A7W9GIT2"/>
<keyword evidence="2" id="KW-1185">Reference proteome</keyword>
<dbReference type="SUPFAM" id="SSF48576">
    <property type="entry name" value="Terpenoid synthases"/>
    <property type="match status" value="1"/>
</dbReference>
<dbReference type="InterPro" id="IPR008949">
    <property type="entry name" value="Isoprenoid_synthase_dom_sf"/>
</dbReference>
<evidence type="ECO:0000313" key="1">
    <source>
        <dbReference type="EMBL" id="MBB5784610.1"/>
    </source>
</evidence>
<keyword evidence="1" id="KW-0418">Kinase</keyword>
<name>A0A7W9GIT2_9ACTN</name>
<organism evidence="1 2">
    <name type="scientific">Nonomuraea jabiensis</name>
    <dbReference type="NCBI Taxonomy" id="882448"/>
    <lineage>
        <taxon>Bacteria</taxon>
        <taxon>Bacillati</taxon>
        <taxon>Actinomycetota</taxon>
        <taxon>Actinomycetes</taxon>
        <taxon>Streptosporangiales</taxon>
        <taxon>Streptosporangiaceae</taxon>
        <taxon>Nonomuraea</taxon>
    </lineage>
</organism>
<dbReference type="RefSeq" id="WP_185077530.1">
    <property type="nucleotide sequence ID" value="NZ_JACHMB010000001.1"/>
</dbReference>
<dbReference type="GO" id="GO:0016301">
    <property type="term" value="F:kinase activity"/>
    <property type="evidence" value="ECO:0007669"/>
    <property type="project" value="UniProtKB-KW"/>
</dbReference>
<dbReference type="EMBL" id="JACHMB010000001">
    <property type="protein sequence ID" value="MBB5784610.1"/>
    <property type="molecule type" value="Genomic_DNA"/>
</dbReference>
<evidence type="ECO:0000313" key="2">
    <source>
        <dbReference type="Proteomes" id="UP000579153"/>
    </source>
</evidence>
<dbReference type="Proteomes" id="UP000579153">
    <property type="component" value="Unassembled WGS sequence"/>
</dbReference>
<reference evidence="1 2" key="1">
    <citation type="submission" date="2020-08" db="EMBL/GenBank/DDBJ databases">
        <title>Sequencing the genomes of 1000 actinobacteria strains.</title>
        <authorList>
            <person name="Klenk H.-P."/>
        </authorList>
    </citation>
    <scope>NUCLEOTIDE SEQUENCE [LARGE SCALE GENOMIC DNA]</scope>
    <source>
        <strain evidence="1 2">DSM 45507</strain>
    </source>
</reference>
<accession>A0A7W9GIT2</accession>
<proteinExistence type="predicted"/>
<gene>
    <name evidence="1" type="ORF">HD596_011366</name>
</gene>
<dbReference type="Pfam" id="PF19086">
    <property type="entry name" value="Terpene_syn_C_2"/>
    <property type="match status" value="1"/>
</dbReference>
<protein>
    <submittedName>
        <fullName evidence="1">Signal transduction histidine kinase</fullName>
    </submittedName>
</protein>
<dbReference type="Gene3D" id="1.10.600.10">
    <property type="entry name" value="Farnesyl Diphosphate Synthase"/>
    <property type="match status" value="1"/>
</dbReference>
<keyword evidence="1" id="KW-0808">Transferase</keyword>
<sequence length="293" mass="32602">MNPSPSLPDELSSGALSARAADCARDLRRTAARYPELFDTGEFADTPGQIANMMVYGTPRHDPGVLRSPSQLAFWIFPLDAAIDRDATQRSQVRAIVEECKDVIAGDDPRTPLGRLLAHIRDDLAHAPAFGHLGPVWRTEVAAMLDAMAREWDWKTAARQSAAVPTVKEYLGNAANFGSTCVGVARLISTDEPEATREHLPAIIDAANATQRVMRLVNDLRTFKRDRQWEDLNARMLGLDEHALRELIAEERKACDPMLDRLAQSCPGVAEDLRRQMMITWGFYFNGGDFWTV</sequence>
<comment type="caution">
    <text evidence="1">The sequence shown here is derived from an EMBL/GenBank/DDBJ whole genome shotgun (WGS) entry which is preliminary data.</text>
</comment>